<evidence type="ECO:0000313" key="1">
    <source>
        <dbReference type="EMBL" id="KAG5169665.1"/>
    </source>
</evidence>
<sequence>MEHENLSPLQWGSMIDGVRRFLASINDLVPAGQLSTQQVTQLIDALPNLTEPRLVELGEKGKRPLTNPKSLHDANLTSFYPYTAPHLHCTPATDSSCPICMTPYLAILAEEETAHAMDSPAHPVEELGVTKLDRPWQCGHIFCRRE</sequence>
<proteinExistence type="predicted"/>
<accession>A0A8H7Y1X7</accession>
<name>A0A8H7Y1X7_PSICU</name>
<reference evidence="1" key="1">
    <citation type="submission" date="2021-02" db="EMBL/GenBank/DDBJ databases">
        <title>Psilocybe cubensis genome.</title>
        <authorList>
            <person name="Mckernan K.J."/>
            <person name="Crawford S."/>
            <person name="Trippe A."/>
            <person name="Kane L.T."/>
            <person name="Mclaughlin S."/>
        </authorList>
    </citation>
    <scope>NUCLEOTIDE SEQUENCE [LARGE SCALE GENOMIC DNA]</scope>
    <source>
        <strain evidence="1">MGC-MH-2018</strain>
    </source>
</reference>
<evidence type="ECO:0008006" key="2">
    <source>
        <dbReference type="Google" id="ProtNLM"/>
    </source>
</evidence>
<dbReference type="AlphaFoldDB" id="A0A8H7Y1X7"/>
<dbReference type="EMBL" id="JAFIQS010000005">
    <property type="protein sequence ID" value="KAG5169665.1"/>
    <property type="molecule type" value="Genomic_DNA"/>
</dbReference>
<comment type="caution">
    <text evidence="1">The sequence shown here is derived from an EMBL/GenBank/DDBJ whole genome shotgun (WGS) entry which is preliminary data.</text>
</comment>
<organism evidence="1">
    <name type="scientific">Psilocybe cubensis</name>
    <name type="common">Psychedelic mushroom</name>
    <name type="synonym">Stropharia cubensis</name>
    <dbReference type="NCBI Taxonomy" id="181762"/>
    <lineage>
        <taxon>Eukaryota</taxon>
        <taxon>Fungi</taxon>
        <taxon>Dikarya</taxon>
        <taxon>Basidiomycota</taxon>
        <taxon>Agaricomycotina</taxon>
        <taxon>Agaricomycetes</taxon>
        <taxon>Agaricomycetidae</taxon>
        <taxon>Agaricales</taxon>
        <taxon>Agaricineae</taxon>
        <taxon>Strophariaceae</taxon>
        <taxon>Psilocybe</taxon>
    </lineage>
</organism>
<gene>
    <name evidence="1" type="ORF">JR316_006221</name>
</gene>
<protein>
    <recommendedName>
        <fullName evidence="2">RING-type domain-containing protein</fullName>
    </recommendedName>
</protein>